<dbReference type="EMBL" id="CP009417">
    <property type="protein sequence ID" value="AJD93371.1"/>
    <property type="molecule type" value="Genomic_DNA"/>
</dbReference>
<keyword evidence="2" id="KW-1185">Reference proteome</keyword>
<geneLocation type="plasmid" evidence="2"/>
<protein>
    <submittedName>
        <fullName evidence="1">Uncharacterized protein</fullName>
    </submittedName>
</protein>
<dbReference type="BioCyc" id="JESP1508404:G14D9-13337-MONOMER"/>
<evidence type="ECO:0000313" key="1">
    <source>
        <dbReference type="EMBL" id="AJD93371.1"/>
    </source>
</evidence>
<proteinExistence type="predicted"/>
<dbReference type="AlphaFoldDB" id="A0A0B5ATF7"/>
<evidence type="ECO:0000313" key="2">
    <source>
        <dbReference type="Proteomes" id="UP000031449"/>
    </source>
</evidence>
<keyword evidence="1" id="KW-0614">Plasmid</keyword>
<reference evidence="1 2" key="1">
    <citation type="submission" date="2014-08" db="EMBL/GenBank/DDBJ databases">
        <title>Complete genome of a marine bacteria Jeotgalibacillus malaysiensis.</title>
        <authorList>
            <person name="Yaakop A.S."/>
            <person name="Chan K.-G."/>
            <person name="Goh K.M."/>
        </authorList>
    </citation>
    <scope>NUCLEOTIDE SEQUENCE [LARGE SCALE GENOMIC DNA]</scope>
    <source>
        <strain evidence="1 2">D5</strain>
        <plasmid evidence="2">Plasmid</plasmid>
    </source>
</reference>
<gene>
    <name evidence="1" type="ORF">JMA_40530</name>
</gene>
<name>A0A0B5ATF7_9BACL</name>
<dbReference type="Proteomes" id="UP000031449">
    <property type="component" value="Plasmid unnamed"/>
</dbReference>
<accession>A0A0B5ATF7</accession>
<sequence length="51" mass="5847">MLKAFLSKVLKKKKDASFEQFQKHDGGYLYKTSDGDYMLIGKSDEGNKKDN</sequence>
<dbReference type="KEGG" id="jeo:JMA_40530"/>
<organism evidence="1 2">
    <name type="scientific">Jeotgalibacillus malaysiensis</name>
    <dbReference type="NCBI Taxonomy" id="1508404"/>
    <lineage>
        <taxon>Bacteria</taxon>
        <taxon>Bacillati</taxon>
        <taxon>Bacillota</taxon>
        <taxon>Bacilli</taxon>
        <taxon>Bacillales</taxon>
        <taxon>Caryophanaceae</taxon>
        <taxon>Jeotgalibacillus</taxon>
    </lineage>
</organism>
<dbReference type="HOGENOM" id="CLU_3099739_0_0_9"/>